<evidence type="ECO:0000256" key="3">
    <source>
        <dbReference type="ARBA" id="ARBA00023242"/>
    </source>
</evidence>
<dbReference type="PANTHER" id="PTHR12221:SF6">
    <property type="entry name" value="PESCADILLO HOMOLOG"/>
    <property type="match status" value="1"/>
</dbReference>
<organism evidence="7">
    <name type="scientific">Myxobolus squamalis</name>
    <name type="common">Myxosporean</name>
    <dbReference type="NCBI Taxonomy" id="59785"/>
    <lineage>
        <taxon>Eukaryota</taxon>
        <taxon>Metazoa</taxon>
        <taxon>Cnidaria</taxon>
        <taxon>Myxozoa</taxon>
        <taxon>Myxosporea</taxon>
        <taxon>Bivalvulida</taxon>
        <taxon>Platysporina</taxon>
        <taxon>Myxobolidae</taxon>
        <taxon>Myxobolus</taxon>
    </lineage>
</organism>
<reference evidence="7" key="1">
    <citation type="submission" date="2018-11" db="EMBL/GenBank/DDBJ databases">
        <title>Myxobolus squamalis genome and transcriptome.</title>
        <authorList>
            <person name="Yahalomi D."/>
            <person name="Atkinson S.D."/>
            <person name="Neuhof M."/>
            <person name="Chang E.S."/>
            <person name="Philippe H."/>
            <person name="Cartwright P."/>
            <person name="Bartholomew J.L."/>
            <person name="Huchon D."/>
        </authorList>
    </citation>
    <scope>NUCLEOTIDE SEQUENCE</scope>
    <source>
        <strain evidence="7">71B08</strain>
        <tissue evidence="7">Whole</tissue>
    </source>
</reference>
<dbReference type="PANTHER" id="PTHR12221">
    <property type="entry name" value="PESCADILLO - RELATED"/>
    <property type="match status" value="1"/>
</dbReference>
<dbReference type="EMBL" id="GHBR01000195">
    <property type="protein sequence ID" value="NDJ95787.1"/>
    <property type="molecule type" value="Transcribed_RNA"/>
</dbReference>
<dbReference type="GO" id="GO:0003723">
    <property type="term" value="F:RNA binding"/>
    <property type="evidence" value="ECO:0007669"/>
    <property type="project" value="TreeGrafter"/>
</dbReference>
<accession>A0A6B2FWS2</accession>
<evidence type="ECO:0000256" key="5">
    <source>
        <dbReference type="SAM" id="MobiDB-lite"/>
    </source>
</evidence>
<evidence type="ECO:0000256" key="2">
    <source>
        <dbReference type="ARBA" id="ARBA00022552"/>
    </source>
</evidence>
<feature type="domain" description="BRCT" evidence="6">
    <location>
        <begin position="297"/>
        <end position="392"/>
    </location>
</feature>
<dbReference type="GO" id="GO:0043021">
    <property type="term" value="F:ribonucleoprotein complex binding"/>
    <property type="evidence" value="ECO:0007669"/>
    <property type="project" value="UniProtKB-UniRule"/>
</dbReference>
<dbReference type="HAMAP" id="MF_03028">
    <property type="entry name" value="Pescadillo"/>
    <property type="match status" value="1"/>
</dbReference>
<comment type="function">
    <text evidence="4">Required for maturation of ribosomal RNAs and formation of the large ribosomal subunit.</text>
</comment>
<sequence length="498" mass="57236">MAGKLKKKGDVGKIAAHLTRGQALRKLQLSLANFRRLCIYKGVFPREMKGKIMYYKKDIAFLTHDRLISFFREERVHRKKIKKAALGKDERSYKDLVATLPRLDLSMVIKDRYPSFDDAIKDLDDALSLIFTLSTMPGTTRVSAEVVQECHRLSIEFLHFVIASKSLKKVFISVKGYYFQAKINDRPVTWIIPHNLVPIIPKDIDFKIIKSFSEFYMTYVGFVNCHLFNSINIIYPPKIFGGTLQHKNSKVSNNDLLHELLNSLNYDLKSNNDSTPKLPQIDSFPEYNESPITRSINTSNLFVGKKFFLSREVPKLPIIFPIKCCGGLVSWEDDSKSKYGVLFSEDDSSITHQIIDRPAPHRLIIGRVYIQPQWIFDSINNGECVSTNQYLPEAILPSHLSPFCSDKYRNLIEQFGTDKTNLQNDQSEGTSTRKPMTDEQKKMAALSLPRKKKKLYDKLIKIRKTKVKAETKLEQKRALLSQKDKPLHIQSSIPVEEI</sequence>
<dbReference type="Pfam" id="PF06732">
    <property type="entry name" value="Pescadillo_N"/>
    <property type="match status" value="1"/>
</dbReference>
<keyword evidence="2 4" id="KW-0698">rRNA processing</keyword>
<dbReference type="AlphaFoldDB" id="A0A6B2FWS2"/>
<evidence type="ECO:0000313" key="7">
    <source>
        <dbReference type="EMBL" id="NDJ95787.1"/>
    </source>
</evidence>
<keyword evidence="1 4" id="KW-0690">Ribosome biogenesis</keyword>
<feature type="compositionally biased region" description="Polar residues" evidence="5">
    <location>
        <begin position="419"/>
        <end position="434"/>
    </location>
</feature>
<dbReference type="InterPro" id="IPR001357">
    <property type="entry name" value="BRCT_dom"/>
</dbReference>
<dbReference type="GO" id="GO:0030687">
    <property type="term" value="C:preribosome, large subunit precursor"/>
    <property type="evidence" value="ECO:0007669"/>
    <property type="project" value="UniProtKB-UniRule"/>
</dbReference>
<feature type="region of interest" description="Disordered" evidence="5">
    <location>
        <begin position="419"/>
        <end position="443"/>
    </location>
</feature>
<dbReference type="GO" id="GO:0000463">
    <property type="term" value="P:maturation of LSU-rRNA from tricistronic rRNA transcript (SSU-rRNA, 5.8S rRNA, LSU-rRNA)"/>
    <property type="evidence" value="ECO:0007669"/>
    <property type="project" value="UniProtKB-UniRule"/>
</dbReference>
<comment type="subcellular location">
    <subcellularLocation>
        <location evidence="4">Nucleus</location>
        <location evidence="4">Nucleolus</location>
    </subcellularLocation>
    <subcellularLocation>
        <location evidence="4">Nucleus</location>
        <location evidence="4">Nucleoplasm</location>
    </subcellularLocation>
</comment>
<dbReference type="InterPro" id="IPR010613">
    <property type="entry name" value="PES"/>
</dbReference>
<evidence type="ECO:0000259" key="6">
    <source>
        <dbReference type="PROSITE" id="PS50172"/>
    </source>
</evidence>
<dbReference type="SUPFAM" id="SSF52113">
    <property type="entry name" value="BRCT domain"/>
    <property type="match status" value="1"/>
</dbReference>
<comment type="similarity">
    <text evidence="4">Belongs to the pescadillo family.</text>
</comment>
<evidence type="ECO:0000256" key="4">
    <source>
        <dbReference type="HAMAP-Rule" id="MF_03028"/>
    </source>
</evidence>
<dbReference type="Gene3D" id="3.40.50.10190">
    <property type="entry name" value="BRCT domain"/>
    <property type="match status" value="1"/>
</dbReference>
<dbReference type="GO" id="GO:0000466">
    <property type="term" value="P:maturation of 5.8S rRNA from tricistronic rRNA transcript (SSU-rRNA, 5.8S rRNA, LSU-rRNA)"/>
    <property type="evidence" value="ECO:0007669"/>
    <property type="project" value="UniProtKB-UniRule"/>
</dbReference>
<proteinExistence type="inferred from homology"/>
<dbReference type="PROSITE" id="PS50172">
    <property type="entry name" value="BRCT"/>
    <property type="match status" value="1"/>
</dbReference>
<dbReference type="GO" id="GO:0070545">
    <property type="term" value="C:PeBoW complex"/>
    <property type="evidence" value="ECO:0007669"/>
    <property type="project" value="TreeGrafter"/>
</dbReference>
<dbReference type="InterPro" id="IPR036420">
    <property type="entry name" value="BRCT_dom_sf"/>
</dbReference>
<protein>
    <recommendedName>
        <fullName evidence="4">Pescadillo homolog</fullName>
    </recommendedName>
</protein>
<dbReference type="CDD" id="cd17709">
    <property type="entry name" value="BRCT_pescadillo_like"/>
    <property type="match status" value="1"/>
</dbReference>
<dbReference type="GO" id="GO:0005654">
    <property type="term" value="C:nucleoplasm"/>
    <property type="evidence" value="ECO:0007669"/>
    <property type="project" value="UniProtKB-SubCell"/>
</dbReference>
<name>A0A6B2FWS2_MYXSQ</name>
<keyword evidence="3 4" id="KW-0539">Nucleus</keyword>
<evidence type="ECO:0000256" key="1">
    <source>
        <dbReference type="ARBA" id="ARBA00022517"/>
    </source>
</evidence>